<evidence type="ECO:0000256" key="3">
    <source>
        <dbReference type="ARBA" id="ARBA00022679"/>
    </source>
</evidence>
<dbReference type="AlphaFoldDB" id="A0A081CYV0"/>
<dbReference type="Gene3D" id="2.40.50.1070">
    <property type="match status" value="1"/>
</dbReference>
<accession>A0A081CYV0</accession>
<keyword evidence="2 6" id="KW-0489">Methyltransferase</keyword>
<proteinExistence type="inferred from homology"/>
<dbReference type="PANTHER" id="PTHR11061">
    <property type="entry name" value="RNA M5U METHYLTRANSFERASE"/>
    <property type="match status" value="1"/>
</dbReference>
<dbReference type="Proteomes" id="UP000028701">
    <property type="component" value="Unassembled WGS sequence"/>
</dbReference>
<evidence type="ECO:0000256" key="1">
    <source>
        <dbReference type="ARBA" id="ARBA00022485"/>
    </source>
</evidence>
<dbReference type="InterPro" id="IPR030390">
    <property type="entry name" value="MeTrfase_TrmA_AS"/>
</dbReference>
<evidence type="ECO:0000256" key="6">
    <source>
        <dbReference type="PROSITE-ProRule" id="PRU01024"/>
    </source>
</evidence>
<evidence type="ECO:0000256" key="7">
    <source>
        <dbReference type="PROSITE-ProRule" id="PRU10015"/>
    </source>
</evidence>
<keyword evidence="3 6" id="KW-0808">Transferase</keyword>
<dbReference type="CDD" id="cd02440">
    <property type="entry name" value="AdoMet_MTases"/>
    <property type="match status" value="1"/>
</dbReference>
<organism evidence="8 9">
    <name type="scientific">Agrobacterium rubi TR3 = NBRC 13261</name>
    <dbReference type="NCBI Taxonomy" id="1368415"/>
    <lineage>
        <taxon>Bacteria</taxon>
        <taxon>Pseudomonadati</taxon>
        <taxon>Pseudomonadota</taxon>
        <taxon>Alphaproteobacteria</taxon>
        <taxon>Hyphomicrobiales</taxon>
        <taxon>Rhizobiaceae</taxon>
        <taxon>Rhizobium/Agrobacterium group</taxon>
        <taxon>Agrobacterium</taxon>
    </lineage>
</organism>
<dbReference type="GO" id="GO:0051539">
    <property type="term" value="F:4 iron, 4 sulfur cluster binding"/>
    <property type="evidence" value="ECO:0007669"/>
    <property type="project" value="UniProtKB-KW"/>
</dbReference>
<dbReference type="PROSITE" id="PS01230">
    <property type="entry name" value="TRMA_1"/>
    <property type="match status" value="1"/>
</dbReference>
<dbReference type="SUPFAM" id="SSF53335">
    <property type="entry name" value="S-adenosyl-L-methionine-dependent methyltransferases"/>
    <property type="match status" value="1"/>
</dbReference>
<comment type="similarity">
    <text evidence="6">Belongs to the class I-like SAM-binding methyltransferase superfamily. RNA M5U methyltransferase family.</text>
</comment>
<keyword evidence="1" id="KW-0408">Iron</keyword>
<dbReference type="eggNOG" id="COG2265">
    <property type="taxonomic scope" value="Bacteria"/>
</dbReference>
<dbReference type="EMBL" id="BBJU01000020">
    <property type="protein sequence ID" value="GAK71846.1"/>
    <property type="molecule type" value="Genomic_DNA"/>
</dbReference>
<dbReference type="GO" id="GO:0070041">
    <property type="term" value="F:rRNA (uridine-C5-)-methyltransferase activity"/>
    <property type="evidence" value="ECO:0007669"/>
    <property type="project" value="TreeGrafter"/>
</dbReference>
<feature type="binding site" evidence="6">
    <location>
        <position position="300"/>
    </location>
    <ligand>
        <name>S-adenosyl-L-methionine</name>
        <dbReference type="ChEBI" id="CHEBI:59789"/>
    </ligand>
</feature>
<dbReference type="Gene3D" id="2.40.50.140">
    <property type="entry name" value="Nucleic acid-binding proteins"/>
    <property type="match status" value="1"/>
</dbReference>
<feature type="binding site" evidence="6">
    <location>
        <position position="253"/>
    </location>
    <ligand>
        <name>S-adenosyl-L-methionine</name>
        <dbReference type="ChEBI" id="CHEBI:59789"/>
    </ligand>
</feature>
<dbReference type="SUPFAM" id="SSF50249">
    <property type="entry name" value="Nucleic acid-binding proteins"/>
    <property type="match status" value="1"/>
</dbReference>
<sequence length="416" mass="44618">MTAQTVKIQSLGAQGDGIVHCPDGPVYVPFALPGETVAIARVKDVGTIMSIAEAAPERREPACRHFGPDGKNGTCGSCSLQHLADEPYDVFKRSLVVAALKSKGLDVEVGALVRCRPGERRRVVFTARKTEKGLLLGFSQANSHHIVAIEECPVTTDGIVSRLDAIRAIGLPLASNAEPFRITVMETLSGLDISFEGIKAPVDKQRRTATEITLATRGIARVSIAGEILVEPQKPVIEFDGVKISPPSGGFAQATKQAEDAMAELVLAHVGKSKRIVDLFSGSGTFALRLARLGKVHAVEAEDKALKALDLAARNTQGLKPVTTEKRDLFRHALTIKELKNYDAVVFDPPRAGAEAQCKELAKSSVKKIVAVSCNPLSLARDLAILVEGGYRMTKVTPIDQFLWSPHVEAVATLEK</sequence>
<dbReference type="PROSITE" id="PS51687">
    <property type="entry name" value="SAM_MT_RNA_M5U"/>
    <property type="match status" value="1"/>
</dbReference>
<gene>
    <name evidence="8" type="ORF">RRU01S_20_01070</name>
</gene>
<dbReference type="InterPro" id="IPR029063">
    <property type="entry name" value="SAM-dependent_MTases_sf"/>
</dbReference>
<feature type="binding site" evidence="6">
    <location>
        <position position="280"/>
    </location>
    <ligand>
        <name>S-adenosyl-L-methionine</name>
        <dbReference type="ChEBI" id="CHEBI:59789"/>
    </ligand>
</feature>
<feature type="active site" evidence="7">
    <location>
        <position position="374"/>
    </location>
</feature>
<evidence type="ECO:0000256" key="2">
    <source>
        <dbReference type="ARBA" id="ARBA00022603"/>
    </source>
</evidence>
<evidence type="ECO:0000313" key="8">
    <source>
        <dbReference type="EMBL" id="GAK71846.1"/>
    </source>
</evidence>
<dbReference type="InterPro" id="IPR012340">
    <property type="entry name" value="NA-bd_OB-fold"/>
</dbReference>
<dbReference type="InterPro" id="IPR010280">
    <property type="entry name" value="U5_MeTrfase_fam"/>
</dbReference>
<name>A0A081CYV0_9HYPH</name>
<dbReference type="PANTHER" id="PTHR11061:SF49">
    <property type="entry name" value="23S RRNA (URACIL(1939)-C(5))-METHYLTRANSFERASE RLMD"/>
    <property type="match status" value="1"/>
</dbReference>
<dbReference type="Pfam" id="PF05958">
    <property type="entry name" value="tRNA_U5-meth_tr"/>
    <property type="match status" value="1"/>
</dbReference>
<feature type="binding site" evidence="6">
    <location>
        <position position="348"/>
    </location>
    <ligand>
        <name>S-adenosyl-L-methionine</name>
        <dbReference type="ChEBI" id="CHEBI:59789"/>
    </ligand>
</feature>
<evidence type="ECO:0000256" key="4">
    <source>
        <dbReference type="ARBA" id="ARBA00022691"/>
    </source>
</evidence>
<evidence type="ECO:0000256" key="5">
    <source>
        <dbReference type="ARBA" id="ARBA00023014"/>
    </source>
</evidence>
<feature type="active site" description="Nucleophile" evidence="6">
    <location>
        <position position="374"/>
    </location>
</feature>
<protein>
    <submittedName>
        <fullName evidence="8">Putative RNA methyltransferase</fullName>
    </submittedName>
</protein>
<comment type="caution">
    <text evidence="8">The sequence shown here is derived from an EMBL/GenBank/DDBJ whole genome shotgun (WGS) entry which is preliminary data.</text>
</comment>
<dbReference type="OrthoDB" id="9804590at2"/>
<keyword evidence="1" id="KW-0004">4Fe-4S</keyword>
<keyword evidence="4 6" id="KW-0949">S-adenosyl-L-methionine</keyword>
<dbReference type="GO" id="GO:0070475">
    <property type="term" value="P:rRNA base methylation"/>
    <property type="evidence" value="ECO:0007669"/>
    <property type="project" value="TreeGrafter"/>
</dbReference>
<keyword evidence="1" id="KW-0479">Metal-binding</keyword>
<evidence type="ECO:0000313" key="9">
    <source>
        <dbReference type="Proteomes" id="UP000028701"/>
    </source>
</evidence>
<dbReference type="Gene3D" id="3.40.50.150">
    <property type="entry name" value="Vaccinia Virus protein VP39"/>
    <property type="match status" value="1"/>
</dbReference>
<dbReference type="RefSeq" id="WP_045231367.1">
    <property type="nucleotide sequence ID" value="NZ_BBJU01000020.1"/>
</dbReference>
<keyword evidence="5" id="KW-0411">Iron-sulfur</keyword>
<reference evidence="8 9" key="1">
    <citation type="submission" date="2014-08" db="EMBL/GenBank/DDBJ databases">
        <title>Whole genome shotgun sequence of Rhizobium rubi NBRC 13261.</title>
        <authorList>
            <person name="Katano-Makiyama Y."/>
            <person name="Hosoyama A."/>
            <person name="Hashimoto M."/>
            <person name="Hosoyama Y."/>
            <person name="Noguchi M."/>
            <person name="Tsuchikane K."/>
            <person name="Uohara A."/>
            <person name="Ohji S."/>
            <person name="Ichikawa N."/>
            <person name="Kimura A."/>
            <person name="Yamazoe A."/>
            <person name="Fujita N."/>
        </authorList>
    </citation>
    <scope>NUCLEOTIDE SEQUENCE [LARGE SCALE GENOMIC DNA]</scope>
    <source>
        <strain evidence="8 9">NBRC 13261</strain>
    </source>
</reference>